<keyword evidence="10" id="KW-0677">Repeat</keyword>
<evidence type="ECO:0000256" key="14">
    <source>
        <dbReference type="ARBA" id="ARBA00022991"/>
    </source>
</evidence>
<protein>
    <recommendedName>
        <fullName evidence="3">Blue-light-activated histidine kinase</fullName>
        <ecNumber evidence="2">2.7.13.3</ecNumber>
    </recommendedName>
</protein>
<dbReference type="PANTHER" id="PTHR41523">
    <property type="entry name" value="TWO-COMPONENT SYSTEM SENSOR PROTEIN"/>
    <property type="match status" value="1"/>
</dbReference>
<keyword evidence="6" id="KW-0716">Sensory transduction</keyword>
<dbReference type="InterPro" id="IPR013767">
    <property type="entry name" value="PAS_fold"/>
</dbReference>
<dbReference type="NCBIfam" id="TIGR00229">
    <property type="entry name" value="sensory_box"/>
    <property type="match status" value="1"/>
</dbReference>
<evidence type="ECO:0000256" key="12">
    <source>
        <dbReference type="ARBA" id="ARBA00022777"/>
    </source>
</evidence>
<dbReference type="EMBL" id="BMIF01000001">
    <property type="protein sequence ID" value="GGA54003.1"/>
    <property type="molecule type" value="Genomic_DNA"/>
</dbReference>
<dbReference type="Proteomes" id="UP000636264">
    <property type="component" value="Unassembled WGS sequence"/>
</dbReference>
<evidence type="ECO:0000256" key="13">
    <source>
        <dbReference type="ARBA" id="ARBA00022840"/>
    </source>
</evidence>
<dbReference type="GO" id="GO:0006355">
    <property type="term" value="P:regulation of DNA-templated transcription"/>
    <property type="evidence" value="ECO:0007669"/>
    <property type="project" value="InterPro"/>
</dbReference>
<reference evidence="19" key="2">
    <citation type="submission" date="2020-09" db="EMBL/GenBank/DDBJ databases">
        <authorList>
            <person name="Sun Q."/>
            <person name="Zhou Y."/>
        </authorList>
    </citation>
    <scope>NUCLEOTIDE SEQUENCE</scope>
    <source>
        <strain evidence="19">CGMCC 1.15320</strain>
    </source>
</reference>
<keyword evidence="8" id="KW-0288">FMN</keyword>
<dbReference type="SUPFAM" id="SSF55785">
    <property type="entry name" value="PYP-like sensor domain (PAS domain)"/>
    <property type="match status" value="1"/>
</dbReference>
<evidence type="ECO:0000256" key="1">
    <source>
        <dbReference type="ARBA" id="ARBA00000085"/>
    </source>
</evidence>
<sequence>MAAVADARLSAIVDSSFDAIVSKDLNGIIRTWNAAAEQLFGYSAEEAIGKPVLMLIPPNRYDEEANILARIKLGERVETFQTVRVRKDGSLVPVSLTISPIKDVSGKIVGASKIARDISAAQENEQRIRMLLREVNHRVKNQYAVILSIINETSRRTGSTQEFAQKVRQRVMALASSHDLLVAADWHGASVADLLMAQLNVVSHEDLVSISGPLVTVVPAAVQHLGIALHELTTNSVKYGVLGAARGHINVQWGVENIEPYGQSFVLRWEENSAGIAAEPDSSHLSGGFGTVVLTRLSSEIFGGTATFQTTEAGVIWSLVAPVASVLANPNLVVPPPSRMESEA</sequence>
<evidence type="ECO:0000256" key="11">
    <source>
        <dbReference type="ARBA" id="ARBA00022741"/>
    </source>
</evidence>
<evidence type="ECO:0000256" key="4">
    <source>
        <dbReference type="ARBA" id="ARBA00022543"/>
    </source>
</evidence>
<feature type="domain" description="PAS" evidence="17">
    <location>
        <begin position="5"/>
        <end position="75"/>
    </location>
</feature>
<evidence type="ECO:0000256" key="16">
    <source>
        <dbReference type="ARBA" id="ARBA00023170"/>
    </source>
</evidence>
<keyword evidence="5" id="KW-0597">Phosphoprotein</keyword>
<dbReference type="InterPro" id="IPR036890">
    <property type="entry name" value="HATPase_C_sf"/>
</dbReference>
<evidence type="ECO:0000259" key="18">
    <source>
        <dbReference type="PROSITE" id="PS50113"/>
    </source>
</evidence>
<dbReference type="SMART" id="SM00086">
    <property type="entry name" value="PAC"/>
    <property type="match status" value="1"/>
</dbReference>
<dbReference type="AlphaFoldDB" id="A0A916VZ63"/>
<dbReference type="InterPro" id="IPR001610">
    <property type="entry name" value="PAC"/>
</dbReference>
<evidence type="ECO:0000256" key="15">
    <source>
        <dbReference type="ARBA" id="ARBA00023026"/>
    </source>
</evidence>
<dbReference type="Pfam" id="PF00989">
    <property type="entry name" value="PAS"/>
    <property type="match status" value="1"/>
</dbReference>
<keyword evidence="7" id="KW-0285">Flavoprotein</keyword>
<dbReference type="InterPro" id="IPR000700">
    <property type="entry name" value="PAS-assoc_C"/>
</dbReference>
<evidence type="ECO:0000313" key="19">
    <source>
        <dbReference type="EMBL" id="GGA54003.1"/>
    </source>
</evidence>
<evidence type="ECO:0000256" key="9">
    <source>
        <dbReference type="ARBA" id="ARBA00022679"/>
    </source>
</evidence>
<evidence type="ECO:0000259" key="17">
    <source>
        <dbReference type="PROSITE" id="PS50112"/>
    </source>
</evidence>
<keyword evidence="4" id="KW-0600">Photoreceptor protein</keyword>
<dbReference type="CDD" id="cd00130">
    <property type="entry name" value="PAS"/>
    <property type="match status" value="1"/>
</dbReference>
<evidence type="ECO:0000256" key="3">
    <source>
        <dbReference type="ARBA" id="ARBA00021740"/>
    </source>
</evidence>
<dbReference type="InterPro" id="IPR000014">
    <property type="entry name" value="PAS"/>
</dbReference>
<keyword evidence="16" id="KW-0675">Receptor</keyword>
<dbReference type="InterPro" id="IPR035965">
    <property type="entry name" value="PAS-like_dom_sf"/>
</dbReference>
<comment type="caution">
    <text evidence="19">The sequence shown here is derived from an EMBL/GenBank/DDBJ whole genome shotgun (WGS) entry which is preliminary data.</text>
</comment>
<feature type="domain" description="PAC" evidence="18">
    <location>
        <begin position="78"/>
        <end position="130"/>
    </location>
</feature>
<dbReference type="GO" id="GO:0004673">
    <property type="term" value="F:protein histidine kinase activity"/>
    <property type="evidence" value="ECO:0007669"/>
    <property type="project" value="UniProtKB-EC"/>
</dbReference>
<dbReference type="PROSITE" id="PS50112">
    <property type="entry name" value="PAS"/>
    <property type="match status" value="1"/>
</dbReference>
<dbReference type="InterPro" id="IPR011102">
    <property type="entry name" value="Sig_transdc_His_kinase_HWE"/>
</dbReference>
<evidence type="ECO:0000256" key="10">
    <source>
        <dbReference type="ARBA" id="ARBA00022737"/>
    </source>
</evidence>
<keyword evidence="9" id="KW-0808">Transferase</keyword>
<dbReference type="Gene3D" id="3.30.565.10">
    <property type="entry name" value="Histidine kinase-like ATPase, C-terminal domain"/>
    <property type="match status" value="1"/>
</dbReference>
<dbReference type="GO" id="GO:0005524">
    <property type="term" value="F:ATP binding"/>
    <property type="evidence" value="ECO:0007669"/>
    <property type="project" value="UniProtKB-KW"/>
</dbReference>
<comment type="catalytic activity">
    <reaction evidence="1">
        <text>ATP + protein L-histidine = ADP + protein N-phospho-L-histidine.</text>
        <dbReference type="EC" id="2.7.13.3"/>
    </reaction>
</comment>
<evidence type="ECO:0000256" key="7">
    <source>
        <dbReference type="ARBA" id="ARBA00022630"/>
    </source>
</evidence>
<dbReference type="PANTHER" id="PTHR41523:SF8">
    <property type="entry name" value="ETHYLENE RESPONSE SENSOR PROTEIN"/>
    <property type="match status" value="1"/>
</dbReference>
<evidence type="ECO:0000313" key="20">
    <source>
        <dbReference type="Proteomes" id="UP000636264"/>
    </source>
</evidence>
<dbReference type="Pfam" id="PF07536">
    <property type="entry name" value="HWE_HK"/>
    <property type="match status" value="1"/>
</dbReference>
<accession>A0A916VZ63</accession>
<dbReference type="SMART" id="SM00911">
    <property type="entry name" value="HWE_HK"/>
    <property type="match status" value="1"/>
</dbReference>
<dbReference type="SMART" id="SM00091">
    <property type="entry name" value="PAS"/>
    <property type="match status" value="1"/>
</dbReference>
<dbReference type="Gene3D" id="3.30.450.20">
    <property type="entry name" value="PAS domain"/>
    <property type="match status" value="1"/>
</dbReference>
<dbReference type="PROSITE" id="PS50113">
    <property type="entry name" value="PAC"/>
    <property type="match status" value="1"/>
</dbReference>
<keyword evidence="13" id="KW-0067">ATP-binding</keyword>
<keyword evidence="12" id="KW-0418">Kinase</keyword>
<evidence type="ECO:0000256" key="5">
    <source>
        <dbReference type="ARBA" id="ARBA00022553"/>
    </source>
</evidence>
<dbReference type="EC" id="2.7.13.3" evidence="2"/>
<dbReference type="GO" id="GO:0009881">
    <property type="term" value="F:photoreceptor activity"/>
    <property type="evidence" value="ECO:0007669"/>
    <property type="project" value="UniProtKB-KW"/>
</dbReference>
<keyword evidence="15" id="KW-0843">Virulence</keyword>
<keyword evidence="20" id="KW-1185">Reference proteome</keyword>
<keyword evidence="14" id="KW-0157">Chromophore</keyword>
<gene>
    <name evidence="19" type="ORF">GCM10011385_04440</name>
</gene>
<organism evidence="19 20">
    <name type="scientific">Nitratireductor aestuarii</name>
    <dbReference type="NCBI Taxonomy" id="1735103"/>
    <lineage>
        <taxon>Bacteria</taxon>
        <taxon>Pseudomonadati</taxon>
        <taxon>Pseudomonadota</taxon>
        <taxon>Alphaproteobacteria</taxon>
        <taxon>Hyphomicrobiales</taxon>
        <taxon>Phyllobacteriaceae</taxon>
        <taxon>Nitratireductor</taxon>
    </lineage>
</organism>
<name>A0A916VZ63_9HYPH</name>
<evidence type="ECO:0000256" key="2">
    <source>
        <dbReference type="ARBA" id="ARBA00012438"/>
    </source>
</evidence>
<proteinExistence type="predicted"/>
<keyword evidence="11" id="KW-0547">Nucleotide-binding</keyword>
<reference evidence="19" key="1">
    <citation type="journal article" date="2014" name="Int. J. Syst. Evol. Microbiol.">
        <title>Complete genome sequence of Corynebacterium casei LMG S-19264T (=DSM 44701T), isolated from a smear-ripened cheese.</title>
        <authorList>
            <consortium name="US DOE Joint Genome Institute (JGI-PGF)"/>
            <person name="Walter F."/>
            <person name="Albersmeier A."/>
            <person name="Kalinowski J."/>
            <person name="Ruckert C."/>
        </authorList>
    </citation>
    <scope>NUCLEOTIDE SEQUENCE</scope>
    <source>
        <strain evidence="19">CGMCC 1.15320</strain>
    </source>
</reference>
<evidence type="ECO:0000256" key="8">
    <source>
        <dbReference type="ARBA" id="ARBA00022643"/>
    </source>
</evidence>
<evidence type="ECO:0000256" key="6">
    <source>
        <dbReference type="ARBA" id="ARBA00022606"/>
    </source>
</evidence>